<dbReference type="EMBL" id="AXZF01000132">
    <property type="protein sequence ID" value="ERT66840.1"/>
    <property type="molecule type" value="Genomic_DNA"/>
</dbReference>
<accession>U7V5M6</accession>
<proteinExistence type="predicted"/>
<protein>
    <submittedName>
        <fullName evidence="1">Uncharacterized protein</fullName>
    </submittedName>
</protein>
<evidence type="ECO:0000313" key="2">
    <source>
        <dbReference type="Proteomes" id="UP000017081"/>
    </source>
</evidence>
<sequence length="86" mass="10161">MNKTDLKHRLIDGMIVELDSEFCLQYLSTSVHFKTEFEFVKGLEKIGLIETNEIEKALKNVLRICTPKDKDKVIIYEYTKKRYIGF</sequence>
<name>U7V5M6_9FUSO</name>
<dbReference type="HOGENOM" id="CLU_2492186_0_0_0"/>
<dbReference type="Proteomes" id="UP000017081">
    <property type="component" value="Unassembled WGS sequence"/>
</dbReference>
<dbReference type="AlphaFoldDB" id="U7V5M6"/>
<evidence type="ECO:0000313" key="1">
    <source>
        <dbReference type="EMBL" id="ERT66840.1"/>
    </source>
</evidence>
<reference evidence="1 2" key="1">
    <citation type="submission" date="2013-08" db="EMBL/GenBank/DDBJ databases">
        <authorList>
            <person name="Weinstock G."/>
            <person name="Sodergren E."/>
            <person name="Wylie T."/>
            <person name="Fulton L."/>
            <person name="Fulton R."/>
            <person name="Fronick C."/>
            <person name="O'Laughlin M."/>
            <person name="Godfrey J."/>
            <person name="Miner T."/>
            <person name="Herter B."/>
            <person name="Appelbaum E."/>
            <person name="Cordes M."/>
            <person name="Lek S."/>
            <person name="Wollam A."/>
            <person name="Pepin K.H."/>
            <person name="Palsikar V.B."/>
            <person name="Mitreva M."/>
            <person name="Wilson R.K."/>
        </authorList>
    </citation>
    <scope>NUCLEOTIDE SEQUENCE [LARGE SCALE GENOMIC DNA]</scope>
    <source>
        <strain evidence="1 2">ATCC BAA-474</strain>
    </source>
</reference>
<keyword evidence="2" id="KW-1185">Reference proteome</keyword>
<gene>
    <name evidence="1" type="ORF">HMPREF0202_02511</name>
</gene>
<comment type="caution">
    <text evidence="1">The sequence shown here is derived from an EMBL/GenBank/DDBJ whole genome shotgun (WGS) entry which is preliminary data.</text>
</comment>
<dbReference type="STRING" id="1319815.HMPREF0202_02511"/>
<dbReference type="RefSeq" id="WP_023052040.1">
    <property type="nucleotide sequence ID" value="NZ_CP173065.2"/>
</dbReference>
<organism evidence="1 2">
    <name type="scientific">Cetobacterium somerae ATCC BAA-474</name>
    <dbReference type="NCBI Taxonomy" id="1319815"/>
    <lineage>
        <taxon>Bacteria</taxon>
        <taxon>Fusobacteriati</taxon>
        <taxon>Fusobacteriota</taxon>
        <taxon>Fusobacteriia</taxon>
        <taxon>Fusobacteriales</taxon>
        <taxon>Fusobacteriaceae</taxon>
        <taxon>Cetobacterium</taxon>
    </lineage>
</organism>